<dbReference type="GO" id="GO:0005813">
    <property type="term" value="C:centrosome"/>
    <property type="evidence" value="ECO:0007669"/>
    <property type="project" value="UniProtKB-SubCell"/>
</dbReference>
<evidence type="ECO:0000259" key="11">
    <source>
        <dbReference type="Pfam" id="PF19340"/>
    </source>
</evidence>
<evidence type="ECO:0000256" key="3">
    <source>
        <dbReference type="ARBA" id="ARBA00022490"/>
    </source>
</evidence>
<feature type="domain" description="Gamma tubulin complex component C-terminal" evidence="9">
    <location>
        <begin position="1393"/>
        <end position="1696"/>
    </location>
</feature>
<feature type="compositionally biased region" description="Acidic residues" evidence="8">
    <location>
        <begin position="910"/>
        <end position="923"/>
    </location>
</feature>
<evidence type="ECO:0000256" key="1">
    <source>
        <dbReference type="ARBA" id="ARBA00004300"/>
    </source>
</evidence>
<evidence type="ECO:0000313" key="12">
    <source>
        <dbReference type="EMBL" id="GFR77494.1"/>
    </source>
</evidence>
<dbReference type="InterPro" id="IPR041470">
    <property type="entry name" value="GCP_N"/>
</dbReference>
<feature type="region of interest" description="Disordered" evidence="8">
    <location>
        <begin position="716"/>
        <end position="754"/>
    </location>
</feature>
<sequence>MAEISFIECIKKLAESQLGSAKCAYQVQPKISRSNAEKKLKKKAFGALFSHLESKSKQKKTISDGPIPEVEAVLFEVERFRSEGRHLEADRLLNLLDSLKTEDHVYLRLLVALKGQGKEPPKPRLGDGIFGYDVSTLSRTGVVEKKSKCFAPSLLEEDDMDLSYGSSRTFMHYPSHVFATIFGSVETENERDLTKMFLMSPGKSLGDGGFFTPENILHDLYEEKTRDTLFGGLVQGKAGDINSFFNIPEIDQTPDIRIPEFAPKKSVSLTQLSEESGVESGGPSMSSSVMTLADQSDHDPWFWVNALKAPRNYNYTWEWIGYAPGPTEKPHLFEAGPAVFDLLLRHRRRVLAIMFPDEPSTLSTIYSVDQDVLVKNVLRMLIGVPSTSLPFDSVTMRFEVCRGLQVSGVSPEMLSDFLTEFLECGTFYRRLAVFSEAPAMNSFYLDGLVFQAFTVAVRKALLYFTGAVLKTPSTLKLFELKKYMHHSMEQIKYLAKLCHCYDGPPKFSSTGDGRSRQVDSDFPTGMNLLSYLYKEASIAMNSRCYPLLLSIFQTTSAPFVLFIQDWVFHGVLRGSCDEFMIKVNPSCLQNRDETYWSLAYTLNSGAAVPSFMKDIVEDIVVCGKSINLLKVCSRQHFLCNLMEREVPSVHITYSREVLQAMELDCQAYLGRMMQKSRQLTVDREEMMKKAEEAKAALQQTVRRMADKEISRLQGIIDSRRKKSQDKKRKEFNRLKQQMEDDMKRRAGEKQAEKDEEVRLMARITREENAMTEEEIKLEQQAREELVQYYTELSEEAAHRERRALWKIQRARQSILREEFLERDAEQWRRKLKKLQDNNYRTENGSESSASRHAKESGSDVVDYSSTSGDVELPLWVQKHGGGDAQTPLEVSGEEQITLPAWAARELPPVVDEEEDEIEEEGSDDGAGSLEHNVHLPSWVLREAEDEDEESPRVIDDSGEQEEIDTDSERAVDVGARKTLPASNYHARNVILGDQDDASATIPGHEEVNARQLKAVLIGGSPLPKPFIKTSTAFHPSTETEEAEIKSGTHTVQGKHVTNESSDPGIEKPHIKLLPGASASLQSDEVEVRPHVKASNMMSATQQSDPADINSKTHVKFIEGANVNQQTTEEHKICPSKGKSDSHENVSSESLPQVWVIKKPSLFGHVSQLSGSDYVLTAPKLKRQILQHANAESEYKDFSMKPRVRMSRNMSATKESSELNRPYGSRKTQIRMVQGRGVNVESDRIDENEVARKRFLARNSKGHSSDSTIQRLLYGNTNPSWLTLPSTEEDVPDGPVPKISFTPGLSYQPNTFDSDYKYIVEHLCVDLMADKSVIDLGRDLVDSDVSGEENVEAYKQTPLSVLLARSFTAPIKAQISLVNSAVVNYFTGELRIDDHFVAIQRYLLMGDGDFAEILANIIFEKLSTNPLPQEIFSPLFLNGALAKAIGSSIYSDDKHIQNLNFALTHLPSVLMPNAANSLSCLELRYTVKWPLNVILTRDSMKKYCKIFSFLLQLKRVVWTLKDVWHRLKRDALVVRGASSSTQFRHLQLHRQEMEHFVKAMQGYITSQVIHVSWQEFQAELAQPIAGLSQLQARHQRYVDKAVAKCMLHKKAAEVMKIIQDIFNLILKFRSQLVSASWRSAGPGGEAVHPNFEAIVHTHKSFHVYSFFLFKVVNRLSQKGYQPHLQELLLQLNFNDFYREAAT</sequence>
<feature type="compositionally biased region" description="Polar residues" evidence="8">
    <location>
        <begin position="838"/>
        <end position="850"/>
    </location>
</feature>
<evidence type="ECO:0000259" key="10">
    <source>
        <dbReference type="Pfam" id="PF17681"/>
    </source>
</evidence>
<keyword evidence="5" id="KW-0206">Cytoskeleton</keyword>
<dbReference type="GO" id="GO:0051011">
    <property type="term" value="F:microtubule minus-end binding"/>
    <property type="evidence" value="ECO:0007669"/>
    <property type="project" value="TreeGrafter"/>
</dbReference>
<feature type="region of interest" description="Disordered" evidence="8">
    <location>
        <begin position="910"/>
        <end position="930"/>
    </location>
</feature>
<keyword evidence="4" id="KW-0493">Microtubule</keyword>
<gene>
    <name evidence="12" type="ORF">ElyMa_002239200</name>
</gene>
<dbReference type="Gene3D" id="1.20.120.1900">
    <property type="entry name" value="Gamma-tubulin complex, C-terminal domain"/>
    <property type="match status" value="1"/>
</dbReference>
<keyword evidence="3" id="KW-0963">Cytoplasm</keyword>
<dbReference type="EMBL" id="BMAT01004641">
    <property type="protein sequence ID" value="GFR77494.1"/>
    <property type="molecule type" value="Genomic_DNA"/>
</dbReference>
<evidence type="ECO:0000256" key="2">
    <source>
        <dbReference type="ARBA" id="ARBA00010337"/>
    </source>
</evidence>
<dbReference type="GO" id="GO:0051321">
    <property type="term" value="P:meiotic cell cycle"/>
    <property type="evidence" value="ECO:0007669"/>
    <property type="project" value="TreeGrafter"/>
</dbReference>
<dbReference type="FunFam" id="1.20.120.1900:FF:000004">
    <property type="entry name" value="gamma-tubulin complex component 6 isoform X1"/>
    <property type="match status" value="1"/>
</dbReference>
<evidence type="ECO:0000256" key="7">
    <source>
        <dbReference type="ARBA" id="ARBA00093551"/>
    </source>
</evidence>
<dbReference type="GO" id="GO:0000278">
    <property type="term" value="P:mitotic cell cycle"/>
    <property type="evidence" value="ECO:0007669"/>
    <property type="project" value="TreeGrafter"/>
</dbReference>
<dbReference type="Pfam" id="PF04130">
    <property type="entry name" value="GCP_C_terminal"/>
    <property type="match status" value="1"/>
</dbReference>
<dbReference type="GO" id="GO:0031122">
    <property type="term" value="P:cytoplasmic microtubule organization"/>
    <property type="evidence" value="ECO:0007669"/>
    <property type="project" value="TreeGrafter"/>
</dbReference>
<evidence type="ECO:0000259" key="9">
    <source>
        <dbReference type="Pfam" id="PF04130"/>
    </source>
</evidence>
<dbReference type="GO" id="GO:0000930">
    <property type="term" value="C:gamma-tubulin complex"/>
    <property type="evidence" value="ECO:0007669"/>
    <property type="project" value="TreeGrafter"/>
</dbReference>
<protein>
    <recommendedName>
        <fullName evidence="6">Gamma-tubulin complex component 6</fullName>
    </recommendedName>
</protein>
<dbReference type="PANTHER" id="PTHR19302:SF70">
    <property type="entry name" value="GAMMA-TUBULIN COMPLEX COMPONENT 6"/>
    <property type="match status" value="1"/>
</dbReference>
<feature type="compositionally biased region" description="Basic and acidic residues" evidence="8">
    <location>
        <begin position="1127"/>
        <end position="1145"/>
    </location>
</feature>
<dbReference type="GO" id="GO:0005874">
    <property type="term" value="C:microtubule"/>
    <property type="evidence" value="ECO:0007669"/>
    <property type="project" value="UniProtKB-KW"/>
</dbReference>
<comment type="similarity">
    <text evidence="2">Belongs to the TUBGCP family.</text>
</comment>
<evidence type="ECO:0000313" key="13">
    <source>
        <dbReference type="Proteomes" id="UP000762676"/>
    </source>
</evidence>
<organism evidence="12 13">
    <name type="scientific">Elysia marginata</name>
    <dbReference type="NCBI Taxonomy" id="1093978"/>
    <lineage>
        <taxon>Eukaryota</taxon>
        <taxon>Metazoa</taxon>
        <taxon>Spiralia</taxon>
        <taxon>Lophotrochozoa</taxon>
        <taxon>Mollusca</taxon>
        <taxon>Gastropoda</taxon>
        <taxon>Heterobranchia</taxon>
        <taxon>Euthyneura</taxon>
        <taxon>Panpulmonata</taxon>
        <taxon>Sacoglossa</taxon>
        <taxon>Placobranchoidea</taxon>
        <taxon>Plakobranchidae</taxon>
        <taxon>Elysia</taxon>
    </lineage>
</organism>
<dbReference type="InterPro" id="IPR045818">
    <property type="entry name" value="GCP6_N"/>
</dbReference>
<proteinExistence type="inferred from homology"/>
<dbReference type="Proteomes" id="UP000762676">
    <property type="component" value="Unassembled WGS sequence"/>
</dbReference>
<feature type="compositionally biased region" description="Basic and acidic residues" evidence="8">
    <location>
        <begin position="727"/>
        <end position="754"/>
    </location>
</feature>
<evidence type="ECO:0000256" key="4">
    <source>
        <dbReference type="ARBA" id="ARBA00022701"/>
    </source>
</evidence>
<evidence type="ECO:0000256" key="5">
    <source>
        <dbReference type="ARBA" id="ARBA00023212"/>
    </source>
</evidence>
<feature type="domain" description="Gamma tubulin complex component protein N-terminal" evidence="10">
    <location>
        <begin position="374"/>
        <end position="645"/>
    </location>
</feature>
<feature type="region of interest" description="Disordered" evidence="8">
    <location>
        <begin position="1125"/>
        <end position="1145"/>
    </location>
</feature>
<name>A0AAV4FWG4_9GAST</name>
<dbReference type="Pfam" id="PF17681">
    <property type="entry name" value="GCP_N_terminal"/>
    <property type="match status" value="1"/>
</dbReference>
<dbReference type="GO" id="GO:0000922">
    <property type="term" value="C:spindle pole"/>
    <property type="evidence" value="ECO:0007669"/>
    <property type="project" value="InterPro"/>
</dbReference>
<dbReference type="PANTHER" id="PTHR19302">
    <property type="entry name" value="GAMMA TUBULIN COMPLEX PROTEIN"/>
    <property type="match status" value="1"/>
</dbReference>
<comment type="subunit">
    <text evidence="7">Component of the gamma-tubulin ring complex (gTuRC) consisting of TUBGCP2, TUBGCP3, TUBGCP4, TUBGCP5 and TUBGCP6 and gamma-tubulin TUBG1 or TUBG2. TUBGCP2, TUBGCP3, TUBGCP4, TUBGCP5 and TUBGCP6 assemble in a 5:5:2:1:1 stoichiometry; each is associated with a gamma-tubulin, thereby arranging 14 gamma-tubulins in a helical manner. Gamma-tubulin at the first position is blocked by TUBGCP3 at the last position, allowing 13 protafilaments to grow into a microtubule. The gTuRC (via TUBGCP3 and TUBGCP6) interacts with ACTB and MZT1; the interactions form a luminal bridge that stabilizes the initial structure during complex assembly. The gTuRC (via TUBGCP2) interacts with MZT2A/MZT2B and CDK5RAP2 (via CM1 motif); the interactions play a role in gTuRC activation.</text>
</comment>
<evidence type="ECO:0000256" key="6">
    <source>
        <dbReference type="ARBA" id="ARBA00071901"/>
    </source>
</evidence>
<accession>A0AAV4FWG4</accession>
<comment type="caution">
    <text evidence="12">The sequence shown here is derived from an EMBL/GenBank/DDBJ whole genome shotgun (WGS) entry which is preliminary data.</text>
</comment>
<dbReference type="Pfam" id="PF19340">
    <property type="entry name" value="GCP6_N"/>
    <property type="match status" value="1"/>
</dbReference>
<dbReference type="InterPro" id="IPR040457">
    <property type="entry name" value="GCP_C"/>
</dbReference>
<comment type="subcellular location">
    <subcellularLocation>
        <location evidence="1">Cytoplasm</location>
        <location evidence="1">Cytoskeleton</location>
        <location evidence="1">Microtubule organizing center</location>
        <location evidence="1">Centrosome</location>
    </subcellularLocation>
</comment>
<dbReference type="GO" id="GO:0007020">
    <property type="term" value="P:microtubule nucleation"/>
    <property type="evidence" value="ECO:0007669"/>
    <property type="project" value="InterPro"/>
</dbReference>
<dbReference type="InterPro" id="IPR042241">
    <property type="entry name" value="GCP_C_sf"/>
</dbReference>
<keyword evidence="13" id="KW-1185">Reference proteome</keyword>
<dbReference type="InterPro" id="IPR007259">
    <property type="entry name" value="GCP"/>
</dbReference>
<feature type="domain" description="Gamma-tubulin complex component 6 N-terminal" evidence="11">
    <location>
        <begin position="32"/>
        <end position="354"/>
    </location>
</feature>
<feature type="region of interest" description="Disordered" evidence="8">
    <location>
        <begin position="942"/>
        <end position="968"/>
    </location>
</feature>
<reference evidence="12 13" key="1">
    <citation type="journal article" date="2021" name="Elife">
        <title>Chloroplast acquisition without the gene transfer in kleptoplastic sea slugs, Plakobranchus ocellatus.</title>
        <authorList>
            <person name="Maeda T."/>
            <person name="Takahashi S."/>
            <person name="Yoshida T."/>
            <person name="Shimamura S."/>
            <person name="Takaki Y."/>
            <person name="Nagai Y."/>
            <person name="Toyoda A."/>
            <person name="Suzuki Y."/>
            <person name="Arimoto A."/>
            <person name="Ishii H."/>
            <person name="Satoh N."/>
            <person name="Nishiyama T."/>
            <person name="Hasebe M."/>
            <person name="Maruyama T."/>
            <person name="Minagawa J."/>
            <person name="Obokata J."/>
            <person name="Shigenobu S."/>
        </authorList>
    </citation>
    <scope>NUCLEOTIDE SEQUENCE [LARGE SCALE GENOMIC DNA]</scope>
</reference>
<feature type="region of interest" description="Disordered" evidence="8">
    <location>
        <begin position="838"/>
        <end position="865"/>
    </location>
</feature>
<evidence type="ECO:0000256" key="8">
    <source>
        <dbReference type="SAM" id="MobiDB-lite"/>
    </source>
</evidence>
<feature type="compositionally biased region" description="Acidic residues" evidence="8">
    <location>
        <begin position="956"/>
        <end position="965"/>
    </location>
</feature>
<dbReference type="GO" id="GO:0043015">
    <property type="term" value="F:gamma-tubulin binding"/>
    <property type="evidence" value="ECO:0007669"/>
    <property type="project" value="InterPro"/>
</dbReference>
<feature type="region of interest" description="Disordered" evidence="8">
    <location>
        <begin position="1042"/>
        <end position="1066"/>
    </location>
</feature>
<dbReference type="GO" id="GO:0051225">
    <property type="term" value="P:spindle assembly"/>
    <property type="evidence" value="ECO:0007669"/>
    <property type="project" value="TreeGrafter"/>
</dbReference>